<protein>
    <submittedName>
        <fullName evidence="2">Guanylate kinase domain-containing protein</fullName>
    </submittedName>
</protein>
<dbReference type="Gene3D" id="3.40.50.300">
    <property type="entry name" value="P-loop containing nucleotide triphosphate hydrolases"/>
    <property type="match status" value="1"/>
</dbReference>
<dbReference type="InterPro" id="IPR020590">
    <property type="entry name" value="Guanylate_kinase_CS"/>
</dbReference>
<sequence length="475" mass="54589">MPEGSCSTYENQALDIFLSAFDYFYSQEVDDRIGKIICDNPTFVYDHAKAINSAENVKKNISLLPASREFLDSNEPSCSYQHLQLKGIFENPHIKYLFMAYDEVTEYANNKKIPDILRPQLFHQCCGHTMHSDSCIDDTVLERNEICADDSKIIAEIYTDDSNAEKFITGEEQNEIDARLQDDPSTSFSFAQDALKSKIDNKTDFINFTSQSAPKDIFARMSTPLEKEISDVVASTELELVEETKYEKKIIEADEKVHNIELHFTERKTLWCPSENQIRCVVLIGPRGVGRTALKKRLVASSEKYRHVIPTTSRKPRKHEFEAIDYYFTNRDDMLKGILEGKFIEFGEYNGNLYGTKYDSVAQVIDNRRIPVLNIHPSAIEKMRSAQFKPIILFIKPPDMLKLKQTRCNSSTDAYFTDHDLKQMIANAAQLEQTYGHYFDATIENYIFEETFSKLCSLLLDFHTKPSSVPSSWTE</sequence>
<dbReference type="PROSITE" id="PS00856">
    <property type="entry name" value="GUANYLATE_KINASE_1"/>
    <property type="match status" value="1"/>
</dbReference>
<evidence type="ECO:0000313" key="3">
    <source>
        <dbReference type="Proteomes" id="UP001201812"/>
    </source>
</evidence>
<dbReference type="FunFam" id="3.30.63.10:FF:000002">
    <property type="entry name" value="Guanylate kinase 1"/>
    <property type="match status" value="1"/>
</dbReference>
<dbReference type="Proteomes" id="UP001201812">
    <property type="component" value="Unassembled WGS sequence"/>
</dbReference>
<keyword evidence="2" id="KW-0808">Transferase</keyword>
<dbReference type="SMART" id="SM00072">
    <property type="entry name" value="GuKc"/>
    <property type="match status" value="1"/>
</dbReference>
<dbReference type="InterPro" id="IPR050716">
    <property type="entry name" value="MAGUK"/>
</dbReference>
<keyword evidence="3" id="KW-1185">Reference proteome</keyword>
<feature type="domain" description="Guanylate kinase-like" evidence="1">
    <location>
        <begin position="278"/>
        <end position="460"/>
    </location>
</feature>
<name>A0AAD4NGL4_9BILA</name>
<dbReference type="EMBL" id="JAKKPZ010000001">
    <property type="protein sequence ID" value="KAI1729101.1"/>
    <property type="molecule type" value="Genomic_DNA"/>
</dbReference>
<dbReference type="PROSITE" id="PS50052">
    <property type="entry name" value="GUANYLATE_KINASE_2"/>
    <property type="match status" value="1"/>
</dbReference>
<dbReference type="GO" id="GO:0016301">
    <property type="term" value="F:kinase activity"/>
    <property type="evidence" value="ECO:0007669"/>
    <property type="project" value="UniProtKB-KW"/>
</dbReference>
<dbReference type="PANTHER" id="PTHR23122">
    <property type="entry name" value="MEMBRANE-ASSOCIATED GUANYLATE KINASE MAGUK"/>
    <property type="match status" value="1"/>
</dbReference>
<dbReference type="InterPro" id="IPR008145">
    <property type="entry name" value="GK/Ca_channel_bsu"/>
</dbReference>
<organism evidence="2 3">
    <name type="scientific">Ditylenchus destructor</name>
    <dbReference type="NCBI Taxonomy" id="166010"/>
    <lineage>
        <taxon>Eukaryota</taxon>
        <taxon>Metazoa</taxon>
        <taxon>Ecdysozoa</taxon>
        <taxon>Nematoda</taxon>
        <taxon>Chromadorea</taxon>
        <taxon>Rhabditida</taxon>
        <taxon>Tylenchina</taxon>
        <taxon>Tylenchomorpha</taxon>
        <taxon>Sphaerularioidea</taxon>
        <taxon>Anguinidae</taxon>
        <taxon>Anguininae</taxon>
        <taxon>Ditylenchus</taxon>
    </lineage>
</organism>
<dbReference type="Pfam" id="PF00625">
    <property type="entry name" value="Guanylate_kin"/>
    <property type="match status" value="1"/>
</dbReference>
<dbReference type="InterPro" id="IPR008144">
    <property type="entry name" value="Guanylate_kin-like_dom"/>
</dbReference>
<reference evidence="2" key="1">
    <citation type="submission" date="2022-01" db="EMBL/GenBank/DDBJ databases">
        <title>Genome Sequence Resource for Two Populations of Ditylenchus destructor, the Migratory Endoparasitic Phytonematode.</title>
        <authorList>
            <person name="Zhang H."/>
            <person name="Lin R."/>
            <person name="Xie B."/>
        </authorList>
    </citation>
    <scope>NUCLEOTIDE SEQUENCE</scope>
    <source>
        <strain evidence="2">BazhouSP</strain>
    </source>
</reference>
<dbReference type="GO" id="GO:0034330">
    <property type="term" value="P:cell junction organization"/>
    <property type="evidence" value="ECO:0007669"/>
    <property type="project" value="UniProtKB-ARBA"/>
</dbReference>
<proteinExistence type="predicted"/>
<keyword evidence="2" id="KW-0418">Kinase</keyword>
<accession>A0AAD4NGL4</accession>
<dbReference type="SUPFAM" id="SSF52540">
    <property type="entry name" value="P-loop containing nucleoside triphosphate hydrolases"/>
    <property type="match status" value="1"/>
</dbReference>
<evidence type="ECO:0000259" key="1">
    <source>
        <dbReference type="PROSITE" id="PS50052"/>
    </source>
</evidence>
<comment type="caution">
    <text evidence="2">The sequence shown here is derived from an EMBL/GenBank/DDBJ whole genome shotgun (WGS) entry which is preliminary data.</text>
</comment>
<gene>
    <name evidence="2" type="ORF">DdX_01321</name>
</gene>
<dbReference type="InterPro" id="IPR027417">
    <property type="entry name" value="P-loop_NTPase"/>
</dbReference>
<evidence type="ECO:0000313" key="2">
    <source>
        <dbReference type="EMBL" id="KAI1729101.1"/>
    </source>
</evidence>
<dbReference type="AlphaFoldDB" id="A0AAD4NGL4"/>